<protein>
    <recommendedName>
        <fullName evidence="3">Nucleotidyl transferase AbiEii/AbiGii toxin family protein</fullName>
    </recommendedName>
</protein>
<gene>
    <name evidence="1" type="ORF">N789_09745</name>
</gene>
<reference evidence="1 2" key="1">
    <citation type="submission" date="2013-09" db="EMBL/GenBank/DDBJ databases">
        <title>Genome sequencing of Arenimonas oryziterrae.</title>
        <authorList>
            <person name="Chen F."/>
            <person name="Wang G."/>
        </authorList>
    </citation>
    <scope>NUCLEOTIDE SEQUENCE [LARGE SCALE GENOMIC DNA]</scope>
    <source>
        <strain evidence="1 2">YC6267</strain>
    </source>
</reference>
<comment type="caution">
    <text evidence="1">The sequence shown here is derived from an EMBL/GenBank/DDBJ whole genome shotgun (WGS) entry which is preliminary data.</text>
</comment>
<accession>A0A091ATP0</accession>
<dbReference type="AlphaFoldDB" id="A0A091ATP0"/>
<dbReference type="eggNOG" id="ENOG5032R4P">
    <property type="taxonomic scope" value="Bacteria"/>
</dbReference>
<dbReference type="OrthoDB" id="8891446at2"/>
<dbReference type="PATRIC" id="fig|1121015.4.peg.1437"/>
<dbReference type="Proteomes" id="UP000029385">
    <property type="component" value="Unassembled WGS sequence"/>
</dbReference>
<evidence type="ECO:0008006" key="3">
    <source>
        <dbReference type="Google" id="ProtNLM"/>
    </source>
</evidence>
<sequence>MSRDGEAYIPRELVDRVIDSASSDVVLVGGQALAYWMDYYRIAHPTNLPAISRDVDFFTRDPANAAPLTRFARAIRGRKEVLPASAISALVGSAIAPAGDERIYNVDLLHSVVGIERADVEAKAVDVTLPGGKAIRIMHPLHVLQSRNANLHKLVEKQDDMGQLQFSLAIGVARAFLEQQLDRLAHDASLPAKERDRAELDLIGVVVDYASDDAARKNAERYGIFLADAIPAWRIGSPAFWKKQWPHLRQRMSPDYALECERLAKVSG</sequence>
<dbReference type="RefSeq" id="WP_022968413.1">
    <property type="nucleotide sequence ID" value="NZ_ATVD01000001.1"/>
</dbReference>
<evidence type="ECO:0000313" key="1">
    <source>
        <dbReference type="EMBL" id="KFN43548.1"/>
    </source>
</evidence>
<proteinExistence type="predicted"/>
<name>A0A091ATP0_9GAMM</name>
<dbReference type="EMBL" id="AVCI01000005">
    <property type="protein sequence ID" value="KFN43548.1"/>
    <property type="molecule type" value="Genomic_DNA"/>
</dbReference>
<organism evidence="1 2">
    <name type="scientific">Arenimonas oryziterrae DSM 21050 = YC6267</name>
    <dbReference type="NCBI Taxonomy" id="1121015"/>
    <lineage>
        <taxon>Bacteria</taxon>
        <taxon>Pseudomonadati</taxon>
        <taxon>Pseudomonadota</taxon>
        <taxon>Gammaproteobacteria</taxon>
        <taxon>Lysobacterales</taxon>
        <taxon>Lysobacteraceae</taxon>
        <taxon>Arenimonas</taxon>
    </lineage>
</organism>
<keyword evidence="2" id="KW-1185">Reference proteome</keyword>
<evidence type="ECO:0000313" key="2">
    <source>
        <dbReference type="Proteomes" id="UP000029385"/>
    </source>
</evidence>
<dbReference type="STRING" id="1121015.GCA_000420545_00761"/>